<evidence type="ECO:0000313" key="2">
    <source>
        <dbReference type="EMBL" id="SEA87141.1"/>
    </source>
</evidence>
<evidence type="ECO:0000313" key="3">
    <source>
        <dbReference type="Proteomes" id="UP000198951"/>
    </source>
</evidence>
<protein>
    <submittedName>
        <fullName evidence="2">EpsG family protein</fullName>
    </submittedName>
</protein>
<dbReference type="STRING" id="150146.SAMN05443667_110122"/>
<accession>A0A1H4EQ51</accession>
<feature type="transmembrane region" description="Helical" evidence="1">
    <location>
        <begin position="289"/>
        <end position="308"/>
    </location>
</feature>
<feature type="transmembrane region" description="Helical" evidence="1">
    <location>
        <begin position="192"/>
        <end position="212"/>
    </location>
</feature>
<keyword evidence="1" id="KW-0472">Membrane</keyword>
<dbReference type="RefSeq" id="WP_091091710.1">
    <property type="nucleotide sequence ID" value="NZ_FNRD01000010.1"/>
</dbReference>
<dbReference type="OrthoDB" id="1261475at2"/>
<feature type="transmembrane region" description="Helical" evidence="1">
    <location>
        <begin position="232"/>
        <end position="253"/>
    </location>
</feature>
<feature type="transmembrane region" description="Helical" evidence="1">
    <location>
        <begin position="110"/>
        <end position="130"/>
    </location>
</feature>
<feature type="transmembrane region" description="Helical" evidence="1">
    <location>
        <begin position="161"/>
        <end position="180"/>
    </location>
</feature>
<dbReference type="AlphaFoldDB" id="A0A1H4EQ51"/>
<reference evidence="3" key="1">
    <citation type="submission" date="2016-10" db="EMBL/GenBank/DDBJ databases">
        <authorList>
            <person name="Varghese N."/>
            <person name="Submissions S."/>
        </authorList>
    </citation>
    <scope>NUCLEOTIDE SEQUENCE [LARGE SCALE GENOMIC DNA]</scope>
    <source>
        <strain evidence="3">DSM 22376</strain>
    </source>
</reference>
<organism evidence="2 3">
    <name type="scientific">Flavobacterium gillisiae</name>
    <dbReference type="NCBI Taxonomy" id="150146"/>
    <lineage>
        <taxon>Bacteria</taxon>
        <taxon>Pseudomonadati</taxon>
        <taxon>Bacteroidota</taxon>
        <taxon>Flavobacteriia</taxon>
        <taxon>Flavobacteriales</taxon>
        <taxon>Flavobacteriaceae</taxon>
        <taxon>Flavobacterium</taxon>
    </lineage>
</organism>
<keyword evidence="1" id="KW-0812">Transmembrane</keyword>
<gene>
    <name evidence="2" type="ORF">SAMN05443667_110122</name>
</gene>
<dbReference type="EMBL" id="FNRD01000010">
    <property type="protein sequence ID" value="SEA87141.1"/>
    <property type="molecule type" value="Genomic_DNA"/>
</dbReference>
<dbReference type="Proteomes" id="UP000198951">
    <property type="component" value="Unassembled WGS sequence"/>
</dbReference>
<feature type="transmembrane region" description="Helical" evidence="1">
    <location>
        <begin position="265"/>
        <end position="283"/>
    </location>
</feature>
<sequence length="348" mass="40847">MIYFLICLIFIVFAYLEAIELNKVSAAIYGILISVIMIAFVTLRDKVGTDWLAYFNAYYDANKNIHWEVEPGYSFFNDFFSKNSWHFNVFVLFLNTVSLSLYYSSLKRNVGLIVIALLIFYSDYFLYYNFSGIRQALAISILVYSVRFCVSRNFYGFVLALLAAMSFHVTAIVFFIAYFIPFRKITRKEGFVALSFFFTVSFLIFAIVELLSPDLAYKAKFYLELQENAPDLKSLFVVGVFKRLLIIGIVWLFGKNIWQYDKAYFFFNTYLFGFGLYVSTYLLSPDIGVRLSSYFIIFEIFLAGYLLLANPKLTNRLLIVSFFSMIALYKIYTYTQMYYYQYNFIFLN</sequence>
<keyword evidence="1" id="KW-1133">Transmembrane helix</keyword>
<proteinExistence type="predicted"/>
<feature type="transmembrane region" description="Helical" evidence="1">
    <location>
        <begin position="85"/>
        <end position="104"/>
    </location>
</feature>
<name>A0A1H4EQ51_9FLAO</name>
<feature type="transmembrane region" description="Helical" evidence="1">
    <location>
        <begin position="315"/>
        <end position="332"/>
    </location>
</feature>
<dbReference type="Pfam" id="PF14897">
    <property type="entry name" value="EpsG"/>
    <property type="match status" value="1"/>
</dbReference>
<feature type="transmembrane region" description="Helical" evidence="1">
    <location>
        <begin position="26"/>
        <end position="43"/>
    </location>
</feature>
<dbReference type="InterPro" id="IPR049458">
    <property type="entry name" value="EpsG-like"/>
</dbReference>
<evidence type="ECO:0000256" key="1">
    <source>
        <dbReference type="SAM" id="Phobius"/>
    </source>
</evidence>
<keyword evidence="3" id="KW-1185">Reference proteome</keyword>